<dbReference type="InParanoid" id="A0A067PR10"/>
<name>A0A067PR10_9AGAM</name>
<gene>
    <name evidence="1" type="ORF">JAAARDRAFT_198088</name>
</gene>
<proteinExistence type="predicted"/>
<organism evidence="1 2">
    <name type="scientific">Jaapia argillacea MUCL 33604</name>
    <dbReference type="NCBI Taxonomy" id="933084"/>
    <lineage>
        <taxon>Eukaryota</taxon>
        <taxon>Fungi</taxon>
        <taxon>Dikarya</taxon>
        <taxon>Basidiomycota</taxon>
        <taxon>Agaricomycotina</taxon>
        <taxon>Agaricomycetes</taxon>
        <taxon>Agaricomycetidae</taxon>
        <taxon>Jaapiales</taxon>
        <taxon>Jaapiaceae</taxon>
        <taxon>Jaapia</taxon>
    </lineage>
</organism>
<evidence type="ECO:0000313" key="2">
    <source>
        <dbReference type="Proteomes" id="UP000027265"/>
    </source>
</evidence>
<protein>
    <submittedName>
        <fullName evidence="1">Uncharacterized protein</fullName>
    </submittedName>
</protein>
<keyword evidence="2" id="KW-1185">Reference proteome</keyword>
<dbReference type="Proteomes" id="UP000027265">
    <property type="component" value="Unassembled WGS sequence"/>
</dbReference>
<dbReference type="HOGENOM" id="CLU_2386475_0_0_1"/>
<reference evidence="2" key="1">
    <citation type="journal article" date="2014" name="Proc. Natl. Acad. Sci. U.S.A.">
        <title>Extensive sampling of basidiomycete genomes demonstrates inadequacy of the white-rot/brown-rot paradigm for wood decay fungi.</title>
        <authorList>
            <person name="Riley R."/>
            <person name="Salamov A.A."/>
            <person name="Brown D.W."/>
            <person name="Nagy L.G."/>
            <person name="Floudas D."/>
            <person name="Held B.W."/>
            <person name="Levasseur A."/>
            <person name="Lombard V."/>
            <person name="Morin E."/>
            <person name="Otillar R."/>
            <person name="Lindquist E.A."/>
            <person name="Sun H."/>
            <person name="LaButti K.M."/>
            <person name="Schmutz J."/>
            <person name="Jabbour D."/>
            <person name="Luo H."/>
            <person name="Baker S.E."/>
            <person name="Pisabarro A.G."/>
            <person name="Walton J.D."/>
            <person name="Blanchette R.A."/>
            <person name="Henrissat B."/>
            <person name="Martin F."/>
            <person name="Cullen D."/>
            <person name="Hibbett D.S."/>
            <person name="Grigoriev I.V."/>
        </authorList>
    </citation>
    <scope>NUCLEOTIDE SEQUENCE [LARGE SCALE GENOMIC DNA]</scope>
    <source>
        <strain evidence="2">MUCL 33604</strain>
    </source>
</reference>
<dbReference type="AlphaFoldDB" id="A0A067PR10"/>
<sequence>MNVPGGSPLLDEVCSLAFVDVSQLEFNSTSYIHGVSQQTLKKDKLTVGFSHDRLADAPDLDACTRAWREALQITRPIWLPIPSNLYPGRREARC</sequence>
<dbReference type="EMBL" id="KL197738">
    <property type="protein sequence ID" value="KDQ52751.1"/>
    <property type="molecule type" value="Genomic_DNA"/>
</dbReference>
<evidence type="ECO:0000313" key="1">
    <source>
        <dbReference type="EMBL" id="KDQ52751.1"/>
    </source>
</evidence>
<accession>A0A067PR10</accession>